<dbReference type="HOGENOM" id="CLU_3106476_0_0_1"/>
<gene>
    <name evidence="2" type="primary">20350786</name>
    <name evidence="1" type="ORF">GGTG_10328</name>
</gene>
<dbReference type="VEuPathDB" id="FungiDB:GGTG_10328"/>
<proteinExistence type="predicted"/>
<dbReference type="Proteomes" id="UP000006039">
    <property type="component" value="Unassembled WGS sequence"/>
</dbReference>
<dbReference type="RefSeq" id="XP_009226464.1">
    <property type="nucleotide sequence ID" value="XM_009228200.1"/>
</dbReference>
<dbReference type="AlphaFoldDB" id="J3PA04"/>
<dbReference type="GeneID" id="20350786"/>
<keyword evidence="3" id="KW-1185">Reference proteome</keyword>
<reference evidence="2" key="5">
    <citation type="submission" date="2018-04" db="UniProtKB">
        <authorList>
            <consortium name="EnsemblFungi"/>
        </authorList>
    </citation>
    <scope>IDENTIFICATION</scope>
    <source>
        <strain evidence="2">R3-111a-1</strain>
    </source>
</reference>
<dbReference type="EnsemblFungi" id="EJT73490">
    <property type="protein sequence ID" value="EJT73490"/>
    <property type="gene ID" value="GGTG_10328"/>
</dbReference>
<reference evidence="3" key="1">
    <citation type="submission" date="2010-07" db="EMBL/GenBank/DDBJ databases">
        <title>The genome sequence of Gaeumannomyces graminis var. tritici strain R3-111a-1.</title>
        <authorList>
            <consortium name="The Broad Institute Genome Sequencing Platform"/>
            <person name="Ma L.-J."/>
            <person name="Dead R."/>
            <person name="Young S."/>
            <person name="Zeng Q."/>
            <person name="Koehrsen M."/>
            <person name="Alvarado L."/>
            <person name="Berlin A."/>
            <person name="Chapman S.B."/>
            <person name="Chen Z."/>
            <person name="Freedman E."/>
            <person name="Gellesch M."/>
            <person name="Goldberg J."/>
            <person name="Griggs A."/>
            <person name="Gujja S."/>
            <person name="Heilman E.R."/>
            <person name="Heiman D."/>
            <person name="Hepburn T."/>
            <person name="Howarth C."/>
            <person name="Jen D."/>
            <person name="Larson L."/>
            <person name="Mehta T."/>
            <person name="Neiman D."/>
            <person name="Pearson M."/>
            <person name="Roberts A."/>
            <person name="Saif S."/>
            <person name="Shea T."/>
            <person name="Shenoy N."/>
            <person name="Sisk P."/>
            <person name="Stolte C."/>
            <person name="Sykes S."/>
            <person name="Walk T."/>
            <person name="White J."/>
            <person name="Yandava C."/>
            <person name="Haas B."/>
            <person name="Nusbaum C."/>
            <person name="Birren B."/>
        </authorList>
    </citation>
    <scope>NUCLEOTIDE SEQUENCE [LARGE SCALE GENOMIC DNA]</scope>
    <source>
        <strain evidence="3">R3-111a-1</strain>
    </source>
</reference>
<organism evidence="1">
    <name type="scientific">Gaeumannomyces tritici (strain R3-111a-1)</name>
    <name type="common">Wheat and barley take-all root rot fungus</name>
    <name type="synonym">Gaeumannomyces graminis var. tritici</name>
    <dbReference type="NCBI Taxonomy" id="644352"/>
    <lineage>
        <taxon>Eukaryota</taxon>
        <taxon>Fungi</taxon>
        <taxon>Dikarya</taxon>
        <taxon>Ascomycota</taxon>
        <taxon>Pezizomycotina</taxon>
        <taxon>Sordariomycetes</taxon>
        <taxon>Sordariomycetidae</taxon>
        <taxon>Magnaporthales</taxon>
        <taxon>Magnaporthaceae</taxon>
        <taxon>Gaeumannomyces</taxon>
    </lineage>
</organism>
<evidence type="ECO:0000313" key="1">
    <source>
        <dbReference type="EMBL" id="EJT73490.1"/>
    </source>
</evidence>
<reference evidence="1" key="2">
    <citation type="submission" date="2010-07" db="EMBL/GenBank/DDBJ databases">
        <authorList>
            <consortium name="The Broad Institute Genome Sequencing Platform"/>
            <consortium name="Broad Institute Genome Sequencing Center for Infectious Disease"/>
            <person name="Ma L.-J."/>
            <person name="Dead R."/>
            <person name="Young S."/>
            <person name="Zeng Q."/>
            <person name="Koehrsen M."/>
            <person name="Alvarado L."/>
            <person name="Berlin A."/>
            <person name="Chapman S.B."/>
            <person name="Chen Z."/>
            <person name="Freedman E."/>
            <person name="Gellesch M."/>
            <person name="Goldberg J."/>
            <person name="Griggs A."/>
            <person name="Gujja S."/>
            <person name="Heilman E.R."/>
            <person name="Heiman D."/>
            <person name="Hepburn T."/>
            <person name="Howarth C."/>
            <person name="Jen D."/>
            <person name="Larson L."/>
            <person name="Mehta T."/>
            <person name="Neiman D."/>
            <person name="Pearson M."/>
            <person name="Roberts A."/>
            <person name="Saif S."/>
            <person name="Shea T."/>
            <person name="Shenoy N."/>
            <person name="Sisk P."/>
            <person name="Stolte C."/>
            <person name="Sykes S."/>
            <person name="Walk T."/>
            <person name="White J."/>
            <person name="Yandava C."/>
            <person name="Haas B."/>
            <person name="Nusbaum C."/>
            <person name="Birren B."/>
        </authorList>
    </citation>
    <scope>NUCLEOTIDE SEQUENCE</scope>
    <source>
        <strain evidence="1">R3-111a-1</strain>
    </source>
</reference>
<accession>J3PA04</accession>
<evidence type="ECO:0000313" key="3">
    <source>
        <dbReference type="Proteomes" id="UP000006039"/>
    </source>
</evidence>
<evidence type="ECO:0000313" key="2">
    <source>
        <dbReference type="EnsemblFungi" id="EJT73490"/>
    </source>
</evidence>
<sequence length="51" mass="5572">MPWRAQRRDGVACRSAAIATFAGFMIARATTSATELALSPFSTVVKSNLWR</sequence>
<dbReference type="EMBL" id="GL385399">
    <property type="protein sequence ID" value="EJT73490.1"/>
    <property type="molecule type" value="Genomic_DNA"/>
</dbReference>
<reference evidence="2" key="4">
    <citation type="journal article" date="2015" name="G3 (Bethesda)">
        <title>Genome sequences of three phytopathogenic species of the Magnaporthaceae family of fungi.</title>
        <authorList>
            <person name="Okagaki L.H."/>
            <person name="Nunes C.C."/>
            <person name="Sailsbery J."/>
            <person name="Clay B."/>
            <person name="Brown D."/>
            <person name="John T."/>
            <person name="Oh Y."/>
            <person name="Young N."/>
            <person name="Fitzgerald M."/>
            <person name="Haas B.J."/>
            <person name="Zeng Q."/>
            <person name="Young S."/>
            <person name="Adiconis X."/>
            <person name="Fan L."/>
            <person name="Levin J.Z."/>
            <person name="Mitchell T.K."/>
            <person name="Okubara P.A."/>
            <person name="Farman M.L."/>
            <person name="Kohn L.M."/>
            <person name="Birren B."/>
            <person name="Ma L.-J."/>
            <person name="Dean R.A."/>
        </authorList>
    </citation>
    <scope>NUCLEOTIDE SEQUENCE</scope>
    <source>
        <strain evidence="2">R3-111a-1</strain>
    </source>
</reference>
<name>J3PA04_GAET3</name>
<reference evidence="1" key="3">
    <citation type="submission" date="2010-09" db="EMBL/GenBank/DDBJ databases">
        <title>Annotation of Gaeumannomyces graminis var. tritici R3-111a-1.</title>
        <authorList>
            <consortium name="The Broad Institute Genome Sequencing Platform"/>
            <person name="Ma L.-J."/>
            <person name="Dead R."/>
            <person name="Young S.K."/>
            <person name="Zeng Q."/>
            <person name="Gargeya S."/>
            <person name="Fitzgerald M."/>
            <person name="Haas B."/>
            <person name="Abouelleil A."/>
            <person name="Alvarado L."/>
            <person name="Arachchi H.M."/>
            <person name="Berlin A."/>
            <person name="Brown A."/>
            <person name="Chapman S.B."/>
            <person name="Chen Z."/>
            <person name="Dunbar C."/>
            <person name="Freedman E."/>
            <person name="Gearin G."/>
            <person name="Gellesch M."/>
            <person name="Goldberg J."/>
            <person name="Griggs A."/>
            <person name="Gujja S."/>
            <person name="Heiman D."/>
            <person name="Howarth C."/>
            <person name="Larson L."/>
            <person name="Lui A."/>
            <person name="MacDonald P.J.P."/>
            <person name="Mehta T."/>
            <person name="Montmayeur A."/>
            <person name="Murphy C."/>
            <person name="Neiman D."/>
            <person name="Pearson M."/>
            <person name="Priest M."/>
            <person name="Roberts A."/>
            <person name="Saif S."/>
            <person name="Shea T."/>
            <person name="Shenoy N."/>
            <person name="Sisk P."/>
            <person name="Stolte C."/>
            <person name="Sykes S."/>
            <person name="Yandava C."/>
            <person name="Wortman J."/>
            <person name="Nusbaum C."/>
            <person name="Birren B."/>
        </authorList>
    </citation>
    <scope>NUCLEOTIDE SEQUENCE</scope>
    <source>
        <strain evidence="1">R3-111a-1</strain>
    </source>
</reference>
<protein>
    <submittedName>
        <fullName evidence="1 2">Uncharacterized protein</fullName>
    </submittedName>
</protein>